<evidence type="ECO:0000313" key="2">
    <source>
        <dbReference type="EMBL" id="WZW58800.1"/>
    </source>
</evidence>
<evidence type="ECO:0000256" key="1">
    <source>
        <dbReference type="SAM" id="Phobius"/>
    </source>
</evidence>
<keyword evidence="1" id="KW-1133">Transmembrane helix</keyword>
<feature type="transmembrane region" description="Helical" evidence="1">
    <location>
        <begin position="40"/>
        <end position="59"/>
    </location>
</feature>
<keyword evidence="1" id="KW-0812">Transmembrane</keyword>
<reference evidence="2 3" key="1">
    <citation type="submission" date="2024-04" db="EMBL/GenBank/DDBJ databases">
        <title>Biological Control Activity of Plant Growth Promoting Rhizobacteria Burkholderia pyrrocinia BX1 against Tobacco black shank Introduction Tobacco black shank (TBS) caused by the oomycete Phytophthora. nicotianae (P. nicotianae) has become a destructive soil.</title>
        <authorList>
            <person name="Liu X."/>
            <person name="Shu C."/>
        </authorList>
    </citation>
    <scope>NUCLEOTIDE SEQUENCE [LARGE SCALE GENOMIC DNA]</scope>
    <source>
        <strain evidence="2 3">BX1</strain>
        <plasmid evidence="2 3">unnamed</plasmid>
    </source>
</reference>
<feature type="transmembrane region" description="Helical" evidence="1">
    <location>
        <begin position="65"/>
        <end position="83"/>
    </location>
</feature>
<gene>
    <name evidence="2" type="ORF">WN985_34610</name>
</gene>
<dbReference type="Proteomes" id="UP001484179">
    <property type="component" value="Plasmid unnamed"/>
</dbReference>
<name>A0ABZ3BU75_BURPY</name>
<protein>
    <recommendedName>
        <fullName evidence="4">DUF2306 domain-containing protein</fullName>
    </recommendedName>
</protein>
<feature type="transmembrane region" description="Helical" evidence="1">
    <location>
        <begin position="95"/>
        <end position="114"/>
    </location>
</feature>
<sequence>MPHPISALGAGHTIVSLVTVAAGLYSFARYQQVDSTTRSARIYLAGMAVSVFTSFGLSSTGGFNVGHALGILALLATLGGLLVPRIKVLGPARLYLSQFAFTFSFFLLLVPGINETLTRLPVGHPLANGPESPIVRGSLAAWLGVFVLGAIFQFLWLRSYRSRT</sequence>
<organism evidence="2 3">
    <name type="scientific">Burkholderia pyrrocinia</name>
    <name type="common">Pseudomonas pyrrocinia</name>
    <dbReference type="NCBI Taxonomy" id="60550"/>
    <lineage>
        <taxon>Bacteria</taxon>
        <taxon>Pseudomonadati</taxon>
        <taxon>Pseudomonadota</taxon>
        <taxon>Betaproteobacteria</taxon>
        <taxon>Burkholderiales</taxon>
        <taxon>Burkholderiaceae</taxon>
        <taxon>Burkholderia</taxon>
        <taxon>Burkholderia cepacia complex</taxon>
    </lineage>
</organism>
<keyword evidence="1" id="KW-0472">Membrane</keyword>
<evidence type="ECO:0000313" key="3">
    <source>
        <dbReference type="Proteomes" id="UP001484179"/>
    </source>
</evidence>
<accession>A0ABZ3BU75</accession>
<geneLocation type="plasmid" evidence="2 3">
    <name>unnamed</name>
</geneLocation>
<feature type="transmembrane region" description="Helical" evidence="1">
    <location>
        <begin position="134"/>
        <end position="157"/>
    </location>
</feature>
<keyword evidence="3" id="KW-1185">Reference proteome</keyword>
<feature type="transmembrane region" description="Helical" evidence="1">
    <location>
        <begin position="6"/>
        <end position="28"/>
    </location>
</feature>
<dbReference type="RefSeq" id="WP_342312084.1">
    <property type="nucleotide sequence ID" value="NZ_CP150851.1"/>
</dbReference>
<evidence type="ECO:0008006" key="4">
    <source>
        <dbReference type="Google" id="ProtNLM"/>
    </source>
</evidence>
<keyword evidence="2" id="KW-0614">Plasmid</keyword>
<dbReference type="EMBL" id="CP150851">
    <property type="protein sequence ID" value="WZW58800.1"/>
    <property type="molecule type" value="Genomic_DNA"/>
</dbReference>
<proteinExistence type="predicted"/>